<dbReference type="InterPro" id="IPR000994">
    <property type="entry name" value="Pept_M24"/>
</dbReference>
<keyword evidence="3" id="KW-0031">Aminopeptidase</keyword>
<reference evidence="3" key="1">
    <citation type="journal article" date="2020" name="mSystems">
        <title>Genome- and Community-Level Interaction Insights into Carbon Utilization and Element Cycling Functions of Hydrothermarchaeota in Hydrothermal Sediment.</title>
        <authorList>
            <person name="Zhou Z."/>
            <person name="Liu Y."/>
            <person name="Xu W."/>
            <person name="Pan J."/>
            <person name="Luo Z.H."/>
            <person name="Li M."/>
        </authorList>
    </citation>
    <scope>NUCLEOTIDE SEQUENCE [LARGE SCALE GENOMIC DNA]</scope>
    <source>
        <strain evidence="3">SpSt-339</strain>
    </source>
</reference>
<keyword evidence="3" id="KW-0378">Hydrolase</keyword>
<dbReference type="Pfam" id="PF00557">
    <property type="entry name" value="Peptidase_M24"/>
    <property type="match status" value="1"/>
</dbReference>
<evidence type="ECO:0000259" key="2">
    <source>
        <dbReference type="Pfam" id="PF01321"/>
    </source>
</evidence>
<dbReference type="EMBL" id="DSOK01000381">
    <property type="protein sequence ID" value="HEN16543.1"/>
    <property type="molecule type" value="Genomic_DNA"/>
</dbReference>
<evidence type="ECO:0000259" key="1">
    <source>
        <dbReference type="Pfam" id="PF00557"/>
    </source>
</evidence>
<accession>A0A7C2K2E8</accession>
<protein>
    <submittedName>
        <fullName evidence="3">Aminopeptidase P family protein</fullName>
    </submittedName>
</protein>
<proteinExistence type="predicted"/>
<dbReference type="Gene3D" id="3.90.230.10">
    <property type="entry name" value="Creatinase/methionine aminopeptidase superfamily"/>
    <property type="match status" value="1"/>
</dbReference>
<dbReference type="PANTHER" id="PTHR46112:SF2">
    <property type="entry name" value="XAA-PRO AMINOPEPTIDASE P-RELATED"/>
    <property type="match status" value="1"/>
</dbReference>
<keyword evidence="3" id="KW-0645">Protease</keyword>
<feature type="domain" description="Creatinase N-terminal" evidence="2">
    <location>
        <begin position="20"/>
        <end position="133"/>
    </location>
</feature>
<dbReference type="InterPro" id="IPR050659">
    <property type="entry name" value="Peptidase_M24B"/>
</dbReference>
<dbReference type="Gene3D" id="3.40.350.10">
    <property type="entry name" value="Creatinase/prolidase N-terminal domain"/>
    <property type="match status" value="1"/>
</dbReference>
<dbReference type="Pfam" id="PF01321">
    <property type="entry name" value="Creatinase_N"/>
    <property type="match status" value="1"/>
</dbReference>
<dbReference type="SUPFAM" id="SSF55920">
    <property type="entry name" value="Creatinase/aminopeptidase"/>
    <property type="match status" value="1"/>
</dbReference>
<dbReference type="CDD" id="cd01066">
    <property type="entry name" value="APP_MetAP"/>
    <property type="match status" value="1"/>
</dbReference>
<dbReference type="AlphaFoldDB" id="A0A7C2K2E8"/>
<name>A0A7C2K2E8_9PLAN</name>
<comment type="caution">
    <text evidence="3">The sequence shown here is derived from an EMBL/GenBank/DDBJ whole genome shotgun (WGS) entry which is preliminary data.</text>
</comment>
<gene>
    <name evidence="3" type="ORF">ENQ76_13865</name>
</gene>
<dbReference type="InterPro" id="IPR000587">
    <property type="entry name" value="Creatinase_N"/>
</dbReference>
<organism evidence="3">
    <name type="scientific">Schlesneria paludicola</name>
    <dbReference type="NCBI Taxonomy" id="360056"/>
    <lineage>
        <taxon>Bacteria</taxon>
        <taxon>Pseudomonadati</taxon>
        <taxon>Planctomycetota</taxon>
        <taxon>Planctomycetia</taxon>
        <taxon>Planctomycetales</taxon>
        <taxon>Planctomycetaceae</taxon>
        <taxon>Schlesneria</taxon>
    </lineage>
</organism>
<dbReference type="GO" id="GO:0004177">
    <property type="term" value="F:aminopeptidase activity"/>
    <property type="evidence" value="ECO:0007669"/>
    <property type="project" value="UniProtKB-KW"/>
</dbReference>
<sequence>MLTKDGCLSRRQRLWSILPADLEWVLIADPRHVHYFSNFLVHPLSFSGGERAWLLLERAGKATLLGDNFALRSRVGEPFVDDEVMVRWYDHKHSVMNRDHALLQAAQQVSERLYGRLGAVEAEWLPVGAFEQLGLDHEAHSVRKESRSQARRDPVDLGTVIRSLRRQKEADEIALLRECMRAGEAGQLWAREVVRPGVSEFEVYREVQNAALAAAGRPGLVYGDFRACTPAKPKQGGLPTDYKLQSGDLFVLDYSVVLEGYRGDFTNTLAVGEPNGHQRHLYDVVTAAMQSGEKALRAGAKARDVFDAVEKPIRDAGLADKFAHHAGHGIGLAHPEPPILVPESDDFLMEGDVITLEPGLYVEGIGGIRIEHNYLITATGYERLSNHAISLF</sequence>
<dbReference type="InterPro" id="IPR036005">
    <property type="entry name" value="Creatinase/aminopeptidase-like"/>
</dbReference>
<feature type="domain" description="Peptidase M24" evidence="1">
    <location>
        <begin position="175"/>
        <end position="378"/>
    </location>
</feature>
<dbReference type="PANTHER" id="PTHR46112">
    <property type="entry name" value="AMINOPEPTIDASE"/>
    <property type="match status" value="1"/>
</dbReference>
<evidence type="ECO:0000313" key="3">
    <source>
        <dbReference type="EMBL" id="HEN16543.1"/>
    </source>
</evidence>
<dbReference type="InterPro" id="IPR029149">
    <property type="entry name" value="Creatin/AminoP/Spt16_N"/>
</dbReference>